<dbReference type="PANTHER" id="PTHR11759">
    <property type="entry name" value="40S RIBOSOMAL PROTEIN S14/30S RIBOSOMAL PROTEIN S11"/>
    <property type="match status" value="1"/>
</dbReference>
<keyword evidence="13" id="KW-1185">Reference proteome</keyword>
<name>M7AY47_CHEMY</name>
<keyword evidence="3 9" id="KW-1015">Disulfide bond</keyword>
<sequence length="452" mass="50254">MAPRKGKEKKEEQVISLGPQVAEGENVFGVCHIFASFNDTFVHVTDLSGKETICRVTGGMKVKADRDESSPYAAMLAAQDVAQRCKELGITALHIKLRATGGNRTKTPGPGAQSALRALARSGMKIGRIAEVDSNGKEQGLNSSFHALANLNSNYIPYWTNTSWFLPRSNSRQILERTLRLNPFSRNYCSRGAVYSAVSILVALLIAGQAITIYFVYQQSGQIGKLTKTSQNLQLEALTRKLPQSAKPTSKLRMAKFSMPMVMRELPLAPKEDMMPLENTAMPSNSTTDQVKHLLLRADPSKMFPELKNNLMENLNHLKHTMTNQDWQSFESWMHKWLLFEMAKTPQTVQPTEVPADEVQSKCQAESSFSGVYPGRFRPQCDEHGDYLPKQCHASTGYCWCVYKNGTKIEGTDTRGKLDCPVTPGGLDTEELMYSGVDLLKLESGKGKDFTK</sequence>
<accession>M7AY47</accession>
<dbReference type="GO" id="GO:0016020">
    <property type="term" value="C:membrane"/>
    <property type="evidence" value="ECO:0007669"/>
    <property type="project" value="InterPro"/>
</dbReference>
<dbReference type="SUPFAM" id="SSF53137">
    <property type="entry name" value="Translational machinery components"/>
    <property type="match status" value="1"/>
</dbReference>
<dbReference type="Pfam" id="PF09307">
    <property type="entry name" value="MHC2-interact"/>
    <property type="match status" value="1"/>
</dbReference>
<comment type="caution">
    <text evidence="9">Lacks conserved residue(s) required for the propagation of feature annotation.</text>
</comment>
<evidence type="ECO:0000313" key="12">
    <source>
        <dbReference type="EMBL" id="EMP24698.1"/>
    </source>
</evidence>
<organism evidence="12 13">
    <name type="scientific">Chelonia mydas</name>
    <name type="common">Green sea-turtle</name>
    <name type="synonym">Chelonia agassizi</name>
    <dbReference type="NCBI Taxonomy" id="8469"/>
    <lineage>
        <taxon>Eukaryota</taxon>
        <taxon>Metazoa</taxon>
        <taxon>Chordata</taxon>
        <taxon>Craniata</taxon>
        <taxon>Vertebrata</taxon>
        <taxon>Euteleostomi</taxon>
        <taxon>Archelosauria</taxon>
        <taxon>Testudinata</taxon>
        <taxon>Testudines</taxon>
        <taxon>Cryptodira</taxon>
        <taxon>Durocryptodira</taxon>
        <taxon>Americhelydia</taxon>
        <taxon>Chelonioidea</taxon>
        <taxon>Cheloniidae</taxon>
        <taxon>Chelonia</taxon>
    </lineage>
</organism>
<dbReference type="GO" id="GO:0019882">
    <property type="term" value="P:antigen processing and presentation"/>
    <property type="evidence" value="ECO:0007669"/>
    <property type="project" value="InterPro"/>
</dbReference>
<gene>
    <name evidence="12" type="ORF">UY3_18245</name>
</gene>
<evidence type="ECO:0000256" key="7">
    <source>
        <dbReference type="ARBA" id="ARBA00045441"/>
    </source>
</evidence>
<dbReference type="Gene3D" id="4.10.800.10">
    <property type="entry name" value="Thyroglobulin type-1"/>
    <property type="match status" value="1"/>
</dbReference>
<dbReference type="Gene3D" id="1.10.870.10">
    <property type="entry name" value="MHC class II-associated invariant chain, trimerisation domain"/>
    <property type="match status" value="1"/>
</dbReference>
<reference evidence="13" key="1">
    <citation type="journal article" date="2013" name="Nat. Genet.">
        <title>The draft genomes of soft-shell turtle and green sea turtle yield insights into the development and evolution of the turtle-specific body plan.</title>
        <authorList>
            <person name="Wang Z."/>
            <person name="Pascual-Anaya J."/>
            <person name="Zadissa A."/>
            <person name="Li W."/>
            <person name="Niimura Y."/>
            <person name="Huang Z."/>
            <person name="Li C."/>
            <person name="White S."/>
            <person name="Xiong Z."/>
            <person name="Fang D."/>
            <person name="Wang B."/>
            <person name="Ming Y."/>
            <person name="Chen Y."/>
            <person name="Zheng Y."/>
            <person name="Kuraku S."/>
            <person name="Pignatelli M."/>
            <person name="Herrero J."/>
            <person name="Beal K."/>
            <person name="Nozawa M."/>
            <person name="Li Q."/>
            <person name="Wang J."/>
            <person name="Zhang H."/>
            <person name="Yu L."/>
            <person name="Shigenobu S."/>
            <person name="Wang J."/>
            <person name="Liu J."/>
            <person name="Flicek P."/>
            <person name="Searle S."/>
            <person name="Wang J."/>
            <person name="Kuratani S."/>
            <person name="Yin Y."/>
            <person name="Aken B."/>
            <person name="Zhang G."/>
            <person name="Irie N."/>
        </authorList>
    </citation>
    <scope>NUCLEOTIDE SEQUENCE [LARGE SCALE GENOMIC DNA]</scope>
</reference>
<dbReference type="InterPro" id="IPR036613">
    <property type="entry name" value="MHCII_invariant_trimer_sf"/>
</dbReference>
<evidence type="ECO:0000256" key="3">
    <source>
        <dbReference type="ARBA" id="ARBA00023157"/>
    </source>
</evidence>
<dbReference type="PROSITE" id="PS51162">
    <property type="entry name" value="THYROGLOBULIN_1_2"/>
    <property type="match status" value="1"/>
</dbReference>
<proteinExistence type="inferred from homology"/>
<dbReference type="GO" id="GO:0003735">
    <property type="term" value="F:structural constituent of ribosome"/>
    <property type="evidence" value="ECO:0007669"/>
    <property type="project" value="InterPro"/>
</dbReference>
<keyword evidence="4" id="KW-0687">Ribonucleoprotein</keyword>
<dbReference type="Pfam" id="PF08831">
    <property type="entry name" value="MHCassoc_trimer"/>
    <property type="match status" value="1"/>
</dbReference>
<evidence type="ECO:0000313" key="13">
    <source>
        <dbReference type="Proteomes" id="UP000031443"/>
    </source>
</evidence>
<dbReference type="InterPro" id="IPR000716">
    <property type="entry name" value="Thyroglobulin_1"/>
</dbReference>
<dbReference type="InterPro" id="IPR022339">
    <property type="entry name" value="MHC_II-assoc_invar_chain"/>
</dbReference>
<keyword evidence="10" id="KW-0812">Transmembrane</keyword>
<dbReference type="eggNOG" id="KOG1214">
    <property type="taxonomic scope" value="Eukaryota"/>
</dbReference>
<dbReference type="Pfam" id="PF00411">
    <property type="entry name" value="Ribosomal_S11"/>
    <property type="match status" value="1"/>
</dbReference>
<feature type="transmembrane region" description="Helical" evidence="10">
    <location>
        <begin position="193"/>
        <end position="217"/>
    </location>
</feature>
<evidence type="ECO:0000256" key="8">
    <source>
        <dbReference type="ARBA" id="ARBA00046547"/>
    </source>
</evidence>
<dbReference type="InterPro" id="IPR015386">
    <property type="entry name" value="MHC_II-assoc_invar/CLIP_MHC-bd"/>
</dbReference>
<keyword evidence="2 12" id="KW-0689">Ribosomal protein</keyword>
<evidence type="ECO:0000256" key="5">
    <source>
        <dbReference type="ARBA" id="ARBA00035160"/>
    </source>
</evidence>
<dbReference type="EMBL" id="KB598657">
    <property type="protein sequence ID" value="EMP24698.1"/>
    <property type="molecule type" value="Genomic_DNA"/>
</dbReference>
<evidence type="ECO:0000256" key="4">
    <source>
        <dbReference type="ARBA" id="ARBA00023274"/>
    </source>
</evidence>
<dbReference type="PRINTS" id="PR01990">
    <property type="entry name" value="CD74ANTIGEN"/>
</dbReference>
<dbReference type="GO" id="GO:0006955">
    <property type="term" value="P:immune response"/>
    <property type="evidence" value="ECO:0007669"/>
    <property type="project" value="InterPro"/>
</dbReference>
<comment type="function">
    <text evidence="7">Component of the small ribosomal subunit. The ribosome is a large ribonucleoprotein complex responsible for the synthesis of proteins in the cell. Part of the small subunit (SSU) processome, first precursor of the small eukaryotic ribosomal subunit. During the assembly of the SSU processome in the nucleolus, many ribosome biogenesis factors, an RNA chaperone and ribosomal proteins associate with the nascent pre-rRNA and work in concert to generate RNA folding, modifications, rearrangements and cleavage as well as targeted degradation of pre-ribosomal RNA by the RNA exosome.</text>
</comment>
<dbReference type="CDD" id="cd00191">
    <property type="entry name" value="TY"/>
    <property type="match status" value="1"/>
</dbReference>
<dbReference type="GO" id="GO:0022627">
    <property type="term" value="C:cytosolic small ribosomal subunit"/>
    <property type="evidence" value="ECO:0007669"/>
    <property type="project" value="UniProtKB-ARBA"/>
</dbReference>
<dbReference type="STRING" id="8469.M7AY47"/>
<dbReference type="PROSITE" id="PS00484">
    <property type="entry name" value="THYROGLOBULIN_1_1"/>
    <property type="match status" value="1"/>
</dbReference>
<dbReference type="FunFam" id="3.30.420.80:FF:000018">
    <property type="entry name" value="40S ribosomal protein S14"/>
    <property type="match status" value="1"/>
</dbReference>
<dbReference type="GO" id="GO:0042289">
    <property type="term" value="F:MHC class II protein binding"/>
    <property type="evidence" value="ECO:0007669"/>
    <property type="project" value="InterPro"/>
</dbReference>
<dbReference type="AlphaFoldDB" id="M7AY47"/>
<dbReference type="SUPFAM" id="SSF57610">
    <property type="entry name" value="Thyroglobulin type-1 domain"/>
    <property type="match status" value="1"/>
</dbReference>
<evidence type="ECO:0000256" key="6">
    <source>
        <dbReference type="ARBA" id="ARBA00044343"/>
    </source>
</evidence>
<evidence type="ECO:0000256" key="9">
    <source>
        <dbReference type="PROSITE-ProRule" id="PRU00500"/>
    </source>
</evidence>
<feature type="disulfide bond" evidence="9">
    <location>
        <begin position="392"/>
        <end position="399"/>
    </location>
</feature>
<keyword evidence="10" id="KW-1133">Transmembrane helix</keyword>
<dbReference type="GO" id="GO:0006886">
    <property type="term" value="P:intracellular protein transport"/>
    <property type="evidence" value="ECO:0007669"/>
    <property type="project" value="InterPro"/>
</dbReference>
<keyword evidence="10" id="KW-0472">Membrane</keyword>
<dbReference type="InterPro" id="IPR011988">
    <property type="entry name" value="MHC_II-assoc_invariant_trimer"/>
</dbReference>
<evidence type="ECO:0000256" key="10">
    <source>
        <dbReference type="SAM" id="Phobius"/>
    </source>
</evidence>
<comment type="similarity">
    <text evidence="1">Belongs to the universal ribosomal protein uS11 family.</text>
</comment>
<evidence type="ECO:0000256" key="1">
    <source>
        <dbReference type="ARBA" id="ARBA00006194"/>
    </source>
</evidence>
<evidence type="ECO:0000256" key="2">
    <source>
        <dbReference type="ARBA" id="ARBA00022980"/>
    </source>
</evidence>
<dbReference type="InterPro" id="IPR001971">
    <property type="entry name" value="Ribosomal_uS11"/>
</dbReference>
<comment type="subunit">
    <text evidence="8">Component of the small ribosomal subunit. Part of the small subunit (SSU) processome, composed of more than 70 proteins and the RNA chaperone small nucleolar RNA (snoRNA) U3.</text>
</comment>
<dbReference type="Pfam" id="PF00086">
    <property type="entry name" value="Thyroglobulin_1"/>
    <property type="match status" value="1"/>
</dbReference>
<protein>
    <recommendedName>
        <fullName evidence="5">Small ribosomal subunit protein uS11</fullName>
    </recommendedName>
    <alternativeName>
        <fullName evidence="6">40S ribosomal protein S14</fullName>
    </alternativeName>
</protein>
<dbReference type="SMART" id="SM00211">
    <property type="entry name" value="TY"/>
    <property type="match status" value="1"/>
</dbReference>
<dbReference type="Gene3D" id="3.30.420.80">
    <property type="entry name" value="Ribosomal protein S11"/>
    <property type="match status" value="1"/>
</dbReference>
<dbReference type="Proteomes" id="UP000031443">
    <property type="component" value="Unassembled WGS sequence"/>
</dbReference>
<dbReference type="GO" id="GO:0006412">
    <property type="term" value="P:translation"/>
    <property type="evidence" value="ECO:0007669"/>
    <property type="project" value="InterPro"/>
</dbReference>
<dbReference type="HAMAP" id="MF_01310">
    <property type="entry name" value="Ribosomal_uS11"/>
    <property type="match status" value="1"/>
</dbReference>
<feature type="domain" description="Thyroglobulin type-1" evidence="11">
    <location>
        <begin position="360"/>
        <end position="420"/>
    </location>
</feature>
<evidence type="ECO:0000259" key="11">
    <source>
        <dbReference type="PROSITE" id="PS51162"/>
    </source>
</evidence>
<dbReference type="SUPFAM" id="SSF48305">
    <property type="entry name" value="Class II MHC-associated invariant chain ectoplasmic trimerization domain"/>
    <property type="match status" value="1"/>
</dbReference>
<dbReference type="InterPro" id="IPR036967">
    <property type="entry name" value="Ribosomal_uS11_sf"/>
</dbReference>
<dbReference type="GO" id="GO:0070206">
    <property type="term" value="P:protein trimerization"/>
    <property type="evidence" value="ECO:0007669"/>
    <property type="project" value="InterPro"/>
</dbReference>
<dbReference type="InterPro" id="IPR036857">
    <property type="entry name" value="Thyroglobulin_1_sf"/>
</dbReference>